<evidence type="ECO:0000256" key="1">
    <source>
        <dbReference type="SAM" id="Coils"/>
    </source>
</evidence>
<dbReference type="EMBL" id="UGHX01000001">
    <property type="protein sequence ID" value="STP11048.1"/>
    <property type="molecule type" value="Genomic_DNA"/>
</dbReference>
<dbReference type="AlphaFoldDB" id="A0A377JSY4"/>
<feature type="compositionally biased region" description="Low complexity" evidence="2">
    <location>
        <begin position="108"/>
        <end position="125"/>
    </location>
</feature>
<reference evidence="3 4" key="1">
    <citation type="submission" date="2018-06" db="EMBL/GenBank/DDBJ databases">
        <authorList>
            <consortium name="Pathogen Informatics"/>
            <person name="Doyle S."/>
        </authorList>
    </citation>
    <scope>NUCLEOTIDE SEQUENCE [LARGE SCALE GENOMIC DNA]</scope>
    <source>
        <strain evidence="3 4">NCTC12219</strain>
    </source>
</reference>
<feature type="compositionally biased region" description="Acidic residues" evidence="2">
    <location>
        <begin position="61"/>
        <end position="92"/>
    </location>
</feature>
<accession>A0A377JSY4</accession>
<dbReference type="RefSeq" id="WP_115721749.1">
    <property type="nucleotide sequence ID" value="NZ_UGHX01000001.1"/>
</dbReference>
<evidence type="ECO:0000313" key="4">
    <source>
        <dbReference type="Proteomes" id="UP000255103"/>
    </source>
</evidence>
<sequence>MPRKAKSQVLQEHTQEEQTPQEQEQEPTPQEPSPEVDSSENIENETTPPEVPSDEAQTPEPEAEPSPESPEIELPEVEPETPEVEAPQEQENETTPPEVDSSTDTEPLENIIPLPNIPTPELLPEVETKPNIPSDESIEVENIENDFIQKLETSLEQNTSWKEQVYMTLQGLSLLLNRFHTIKDIMSKTHEGLLTQKNDIDSKKEVLDTQYNHLLKTIQLYGIYFDDLKAALSANADIILRNMQTCIEQALLCEQTLTDTKGLSADILEYRSDILLTLEKLKALDLQKQELLTIYAKGEQFLKDIKLTQEAILSSFSQKHDELKAELSTHKGELSTQLTQAKELLEANLREQETQALELISAKIKFVDSKITELEQNFINKKAQLDLAHSEITNARNALQEARTSFETKASECESKLQELTDNHIITLNNAKESHIISLNEATRQHSEDLEKLKTNYKQELDSVCAGEIAILKRYIEQIQARTTQFGANFKRVTYLENATFTPPEDNIYYYVFLQGGSGADNSVTQGGITSFGTHLSARGGLGGENGKGMRGECVSGFVEVQSLEPISVSVGQGGYVSCPTQARKLQVRLFLFG</sequence>
<evidence type="ECO:0000313" key="3">
    <source>
        <dbReference type="EMBL" id="STP11048.1"/>
    </source>
</evidence>
<name>A0A377JSY4_9HELI</name>
<keyword evidence="1" id="KW-0175">Coiled coil</keyword>
<dbReference type="Proteomes" id="UP000255103">
    <property type="component" value="Unassembled WGS sequence"/>
</dbReference>
<evidence type="ECO:0000256" key="2">
    <source>
        <dbReference type="SAM" id="MobiDB-lite"/>
    </source>
</evidence>
<feature type="compositionally biased region" description="Low complexity" evidence="2">
    <location>
        <begin position="17"/>
        <end position="28"/>
    </location>
</feature>
<proteinExistence type="predicted"/>
<feature type="region of interest" description="Disordered" evidence="2">
    <location>
        <begin position="1"/>
        <end position="132"/>
    </location>
</feature>
<protein>
    <submittedName>
        <fullName evidence="3">Massive surface protein MspC</fullName>
    </submittedName>
</protein>
<organism evidence="3 4">
    <name type="scientific">Helicobacter cinaedi</name>
    <dbReference type="NCBI Taxonomy" id="213"/>
    <lineage>
        <taxon>Bacteria</taxon>
        <taxon>Pseudomonadati</taxon>
        <taxon>Campylobacterota</taxon>
        <taxon>Epsilonproteobacteria</taxon>
        <taxon>Campylobacterales</taxon>
        <taxon>Helicobacteraceae</taxon>
        <taxon>Helicobacter</taxon>
    </lineage>
</organism>
<feature type="coiled-coil region" evidence="1">
    <location>
        <begin position="335"/>
        <end position="460"/>
    </location>
</feature>
<gene>
    <name evidence="3" type="ORF">NCTC12219_00931</name>
</gene>